<evidence type="ECO:0000313" key="2">
    <source>
        <dbReference type="EMBL" id="PVH64423.1"/>
    </source>
</evidence>
<sequence length="259" mass="29021">MGGVELGGARARPEGERCRQCWGSGSAGRQGRERAGRARWHRERERRSSAAAGRVQRIPFQSLRFSLSGFAPGPRPTRPRRTTRWTLVRLEVRFRFQRTVPPSHRYIPPRRLHHDFVRLSSSAPVTHEAKPIVRPLVHRRQTSNPSESQLRTPGTPRVAMATLFARPADCFACSAFFKPPLRLMQQRKSQATASRPVPGQSQPARGRANNRRQRRRQSPPVAGAGSPPHERAMVNVVILKRGEQILPVPMEASTAATPA</sequence>
<proteinExistence type="predicted"/>
<protein>
    <submittedName>
        <fullName evidence="2">Uncharacterized protein</fullName>
    </submittedName>
</protein>
<dbReference type="EMBL" id="CM008047">
    <property type="protein sequence ID" value="PVH64423.1"/>
    <property type="molecule type" value="Genomic_DNA"/>
</dbReference>
<feature type="compositionally biased region" description="Polar residues" evidence="1">
    <location>
        <begin position="186"/>
        <end position="203"/>
    </location>
</feature>
<gene>
    <name evidence="2" type="ORF">PAHAL_2G265000</name>
</gene>
<dbReference type="AlphaFoldDB" id="A0A2T8KQG2"/>
<accession>A0A2T8KQG2</accession>
<feature type="region of interest" description="Disordered" evidence="1">
    <location>
        <begin position="185"/>
        <end position="230"/>
    </location>
</feature>
<organism evidence="2">
    <name type="scientific">Panicum hallii</name>
    <dbReference type="NCBI Taxonomy" id="206008"/>
    <lineage>
        <taxon>Eukaryota</taxon>
        <taxon>Viridiplantae</taxon>
        <taxon>Streptophyta</taxon>
        <taxon>Embryophyta</taxon>
        <taxon>Tracheophyta</taxon>
        <taxon>Spermatophyta</taxon>
        <taxon>Magnoliopsida</taxon>
        <taxon>Liliopsida</taxon>
        <taxon>Poales</taxon>
        <taxon>Poaceae</taxon>
        <taxon>PACMAD clade</taxon>
        <taxon>Panicoideae</taxon>
        <taxon>Panicodae</taxon>
        <taxon>Paniceae</taxon>
        <taxon>Panicinae</taxon>
        <taxon>Panicum</taxon>
        <taxon>Panicum sect. Panicum</taxon>
    </lineage>
</organism>
<reference evidence="2" key="1">
    <citation type="submission" date="2018-04" db="EMBL/GenBank/DDBJ databases">
        <title>WGS assembly of Panicum hallii.</title>
        <authorList>
            <person name="Lovell J."/>
            <person name="Jenkins J."/>
            <person name="Lowry D."/>
            <person name="Mamidi S."/>
            <person name="Sreedasyam A."/>
            <person name="Weng X."/>
            <person name="Barry K."/>
            <person name="Bonette J."/>
            <person name="Campitelli B."/>
            <person name="Daum C."/>
            <person name="Gordon S."/>
            <person name="Gould B."/>
            <person name="Lipzen A."/>
            <person name="Macqueen A."/>
            <person name="Palacio-Mejia J."/>
            <person name="Plott C."/>
            <person name="Shakirov E."/>
            <person name="Shu S."/>
            <person name="Yoshinaga Y."/>
            <person name="Zane M."/>
            <person name="Rokhsar D."/>
            <person name="Grimwood J."/>
            <person name="Schmutz J."/>
            <person name="Juenger T."/>
        </authorList>
    </citation>
    <scope>NUCLEOTIDE SEQUENCE [LARGE SCALE GENOMIC DNA]</scope>
    <source>
        <strain evidence="2">FIL2</strain>
    </source>
</reference>
<dbReference type="Gramene" id="PVH64423">
    <property type="protein sequence ID" value="PVH64423"/>
    <property type="gene ID" value="PAHAL_2G265000"/>
</dbReference>
<feature type="compositionally biased region" description="Basic residues" evidence="1">
    <location>
        <begin position="208"/>
        <end position="217"/>
    </location>
</feature>
<feature type="compositionally biased region" description="Basic and acidic residues" evidence="1">
    <location>
        <begin position="30"/>
        <end position="48"/>
    </location>
</feature>
<name>A0A2T8KQG2_9POAL</name>
<feature type="region of interest" description="Disordered" evidence="1">
    <location>
        <begin position="1"/>
        <end position="52"/>
    </location>
</feature>
<dbReference type="Proteomes" id="UP000243499">
    <property type="component" value="Chromosome 2"/>
</dbReference>
<evidence type="ECO:0000256" key="1">
    <source>
        <dbReference type="SAM" id="MobiDB-lite"/>
    </source>
</evidence>